<dbReference type="EMBL" id="JADIMI010000035">
    <property type="protein sequence ID" value="MBO8451989.1"/>
    <property type="molecule type" value="Genomic_DNA"/>
</dbReference>
<evidence type="ECO:0000313" key="8">
    <source>
        <dbReference type="Proteomes" id="UP000823661"/>
    </source>
</evidence>
<keyword evidence="4 5" id="KW-0963">Cytoplasm</keyword>
<evidence type="ECO:0000256" key="2">
    <source>
        <dbReference type="ARBA" id="ARBA00009695"/>
    </source>
</evidence>
<accession>A0A9D9EY45</accession>
<evidence type="ECO:0000256" key="3">
    <source>
        <dbReference type="ARBA" id="ARBA00018111"/>
    </source>
</evidence>
<name>A0A9D9EY45_9BACT</name>
<evidence type="ECO:0000256" key="1">
    <source>
        <dbReference type="ARBA" id="ARBA00004496"/>
    </source>
</evidence>
<evidence type="ECO:0000259" key="6">
    <source>
        <dbReference type="Pfam" id="PF02631"/>
    </source>
</evidence>
<evidence type="ECO:0000256" key="5">
    <source>
        <dbReference type="HAMAP-Rule" id="MF_01114"/>
    </source>
</evidence>
<dbReference type="InterPro" id="IPR003783">
    <property type="entry name" value="Regulatory_RecX"/>
</dbReference>
<comment type="caution">
    <text evidence="7">The sequence shown here is derived from an EMBL/GenBank/DDBJ whole genome shotgun (WGS) entry which is preliminary data.</text>
</comment>
<dbReference type="PANTHER" id="PTHR33602">
    <property type="entry name" value="REGULATORY PROTEIN RECX FAMILY PROTEIN"/>
    <property type="match status" value="1"/>
</dbReference>
<sequence length="199" mass="21822">MSDIYSRILERMRHLCSVREYCTSDIRLKIDRMLAQTGYGKDAGQDGYGRASGTGGDTVGTESAAASAADMGDMIISSLKKDGYLSDLRYAAAFARDRASISGWGSAKIRYALAAKGLDRDTVSAALEQIDESRASSRLEKLLETKYRSLASSSDKESVYRLRDRLIRFALGRGYSYDDVLPVVDRLAAGACREDDNDN</sequence>
<reference evidence="7" key="1">
    <citation type="submission" date="2020-10" db="EMBL/GenBank/DDBJ databases">
        <authorList>
            <person name="Gilroy R."/>
        </authorList>
    </citation>
    <scope>NUCLEOTIDE SEQUENCE</scope>
    <source>
        <strain evidence="7">B1-20833</strain>
    </source>
</reference>
<evidence type="ECO:0000256" key="4">
    <source>
        <dbReference type="ARBA" id="ARBA00022490"/>
    </source>
</evidence>
<proteinExistence type="inferred from homology"/>
<dbReference type="GO" id="GO:0006282">
    <property type="term" value="P:regulation of DNA repair"/>
    <property type="evidence" value="ECO:0007669"/>
    <property type="project" value="UniProtKB-UniRule"/>
</dbReference>
<feature type="domain" description="RecX second three-helical" evidence="6">
    <location>
        <begin position="86"/>
        <end position="127"/>
    </location>
</feature>
<dbReference type="Gene3D" id="1.10.10.10">
    <property type="entry name" value="Winged helix-like DNA-binding domain superfamily/Winged helix DNA-binding domain"/>
    <property type="match status" value="1"/>
</dbReference>
<dbReference type="InterPro" id="IPR053924">
    <property type="entry name" value="RecX_HTH_2nd"/>
</dbReference>
<dbReference type="HAMAP" id="MF_01114">
    <property type="entry name" value="RecX"/>
    <property type="match status" value="1"/>
</dbReference>
<evidence type="ECO:0000313" key="7">
    <source>
        <dbReference type="EMBL" id="MBO8451989.1"/>
    </source>
</evidence>
<comment type="subcellular location">
    <subcellularLocation>
        <location evidence="1 5">Cytoplasm</location>
    </subcellularLocation>
</comment>
<gene>
    <name evidence="5" type="primary">recX</name>
    <name evidence="7" type="ORF">IAC06_03780</name>
</gene>
<reference evidence="7" key="2">
    <citation type="journal article" date="2021" name="PeerJ">
        <title>Extensive microbial diversity within the chicken gut microbiome revealed by metagenomics and culture.</title>
        <authorList>
            <person name="Gilroy R."/>
            <person name="Ravi A."/>
            <person name="Getino M."/>
            <person name="Pursley I."/>
            <person name="Horton D.L."/>
            <person name="Alikhan N.F."/>
            <person name="Baker D."/>
            <person name="Gharbi K."/>
            <person name="Hall N."/>
            <person name="Watson M."/>
            <person name="Adriaenssens E.M."/>
            <person name="Foster-Nyarko E."/>
            <person name="Jarju S."/>
            <person name="Secka A."/>
            <person name="Antonio M."/>
            <person name="Oren A."/>
            <person name="Chaudhuri R.R."/>
            <person name="La Ragione R."/>
            <person name="Hildebrand F."/>
            <person name="Pallen M.J."/>
        </authorList>
    </citation>
    <scope>NUCLEOTIDE SEQUENCE</scope>
    <source>
        <strain evidence="7">B1-20833</strain>
    </source>
</reference>
<dbReference type="PANTHER" id="PTHR33602:SF1">
    <property type="entry name" value="REGULATORY PROTEIN RECX FAMILY PROTEIN"/>
    <property type="match status" value="1"/>
</dbReference>
<dbReference type="Pfam" id="PF02631">
    <property type="entry name" value="RecX_HTH2"/>
    <property type="match status" value="1"/>
</dbReference>
<dbReference type="Proteomes" id="UP000823661">
    <property type="component" value="Unassembled WGS sequence"/>
</dbReference>
<protein>
    <recommendedName>
        <fullName evidence="3 5">Regulatory protein RecX</fullName>
    </recommendedName>
</protein>
<dbReference type="InterPro" id="IPR036388">
    <property type="entry name" value="WH-like_DNA-bd_sf"/>
</dbReference>
<organism evidence="7 8">
    <name type="scientific">Candidatus Cryptobacteroides intestinavium</name>
    <dbReference type="NCBI Taxonomy" id="2840766"/>
    <lineage>
        <taxon>Bacteria</taxon>
        <taxon>Pseudomonadati</taxon>
        <taxon>Bacteroidota</taxon>
        <taxon>Bacteroidia</taxon>
        <taxon>Bacteroidales</taxon>
        <taxon>Candidatus Cryptobacteroides</taxon>
    </lineage>
</organism>
<comment type="similarity">
    <text evidence="2 5">Belongs to the RecX family.</text>
</comment>
<comment type="function">
    <text evidence="5">Modulates RecA activity.</text>
</comment>
<dbReference type="AlphaFoldDB" id="A0A9D9EY45"/>
<dbReference type="GO" id="GO:0005737">
    <property type="term" value="C:cytoplasm"/>
    <property type="evidence" value="ECO:0007669"/>
    <property type="project" value="UniProtKB-SubCell"/>
</dbReference>